<dbReference type="GO" id="GO:0016874">
    <property type="term" value="F:ligase activity"/>
    <property type="evidence" value="ECO:0007669"/>
    <property type="project" value="UniProtKB-KW"/>
</dbReference>
<dbReference type="STRING" id="1166337.SAMN05192580_2583"/>
<dbReference type="AlphaFoldDB" id="A0A1I6LCW0"/>
<reference evidence="2 3" key="1">
    <citation type="submission" date="2016-10" db="EMBL/GenBank/DDBJ databases">
        <authorList>
            <person name="de Groot N.N."/>
        </authorList>
    </citation>
    <scope>NUCLEOTIDE SEQUENCE [LARGE SCALE GENOMIC DNA]</scope>
    <source>
        <strain evidence="2 3">S5-249</strain>
    </source>
</reference>
<feature type="region of interest" description="Disordered" evidence="1">
    <location>
        <begin position="89"/>
        <end position="109"/>
    </location>
</feature>
<keyword evidence="3" id="KW-1185">Reference proteome</keyword>
<evidence type="ECO:0000256" key="1">
    <source>
        <dbReference type="SAM" id="MobiDB-lite"/>
    </source>
</evidence>
<dbReference type="PANTHER" id="PTHR36932">
    <property type="entry name" value="CAPSULAR POLYSACCHARIDE BIOSYNTHESIS PROTEIN"/>
    <property type="match status" value="1"/>
</dbReference>
<dbReference type="EMBL" id="FOZG01000002">
    <property type="protein sequence ID" value="SFS01273.1"/>
    <property type="molecule type" value="Genomic_DNA"/>
</dbReference>
<gene>
    <name evidence="2" type="ORF">SAMN05192580_2583</name>
</gene>
<dbReference type="InterPro" id="IPR053158">
    <property type="entry name" value="CapK_Type1_Caps_Biosynth"/>
</dbReference>
<accession>A0A1I6LCW0</accession>
<dbReference type="Gene3D" id="3.40.50.12780">
    <property type="entry name" value="N-terminal domain of ligase-like"/>
    <property type="match status" value="1"/>
</dbReference>
<proteinExistence type="predicted"/>
<organism evidence="2 3">
    <name type="scientific">Sphingomonas jatrophae</name>
    <dbReference type="NCBI Taxonomy" id="1166337"/>
    <lineage>
        <taxon>Bacteria</taxon>
        <taxon>Pseudomonadati</taxon>
        <taxon>Pseudomonadota</taxon>
        <taxon>Alphaproteobacteria</taxon>
        <taxon>Sphingomonadales</taxon>
        <taxon>Sphingomonadaceae</taxon>
        <taxon>Sphingomonas</taxon>
    </lineage>
</organism>
<dbReference type="SUPFAM" id="SSF56801">
    <property type="entry name" value="Acetyl-CoA synthetase-like"/>
    <property type="match status" value="1"/>
</dbReference>
<name>A0A1I6LCW0_9SPHN</name>
<dbReference type="PANTHER" id="PTHR36932:SF1">
    <property type="entry name" value="CAPSULAR POLYSACCHARIDE BIOSYNTHESIS PROTEIN"/>
    <property type="match status" value="1"/>
</dbReference>
<keyword evidence="2" id="KW-0436">Ligase</keyword>
<dbReference type="Proteomes" id="UP000198824">
    <property type="component" value="Unassembled WGS sequence"/>
</dbReference>
<sequence length="434" mass="47338">MVSDAAAILSQLRERLALLEASEHSPAATLATLQAERLATVAAHHAQHSPAFAARLAAAGLTAAELPGALHRLPPLTRRDLQRDPGHYARIVPAEDGPVNETRTSGSTGEPVVVRRTFANQLDWMAATMRDHRWNRRDLSGRFAAIMRLDGVQRLPDWGPPAALLAQTGPALGIPMTVPLDEQMTLLRAFRPTSLLVYTSNLAGLLDRIEAGETLPDLRDIRTVSSIVTPALRARTRALTGIAIADIYSSEENGFIALQCPISGLYHVMAETVLVEIVREDGTPCAPGETGRVIVTDLVNRATALIRYANGDWAEAAGPCPCGRTLPTIGAIRGRTRNLMTHADGGRSWPYLASIDHRSIAPVVQYQYVQHARDLIEVRLVTERPLTGGEEDALAALIRARLGFPFHLDFTYPGERLDRPAAKFEEFLNRIDPE</sequence>
<evidence type="ECO:0000313" key="2">
    <source>
        <dbReference type="EMBL" id="SFS01273.1"/>
    </source>
</evidence>
<evidence type="ECO:0000313" key="3">
    <source>
        <dbReference type="Proteomes" id="UP000198824"/>
    </source>
</evidence>
<protein>
    <submittedName>
        <fullName evidence="2">Phenylacetate-CoA ligase</fullName>
    </submittedName>
</protein>
<dbReference type="InterPro" id="IPR042099">
    <property type="entry name" value="ANL_N_sf"/>
</dbReference>